<dbReference type="Proteomes" id="UP000429523">
    <property type="component" value="Unassembled WGS sequence"/>
</dbReference>
<evidence type="ECO:0000313" key="10">
    <source>
        <dbReference type="Proteomes" id="UP000433483"/>
    </source>
</evidence>
<evidence type="ECO:0000313" key="11">
    <source>
        <dbReference type="Proteomes" id="UP000437068"/>
    </source>
</evidence>
<name>A0A6A3Q9Q4_9STRA</name>
<dbReference type="EMBL" id="QXGF01003395">
    <property type="protein sequence ID" value="KAE8921671.1"/>
    <property type="molecule type" value="Genomic_DNA"/>
</dbReference>
<dbReference type="EMBL" id="QXGB01003472">
    <property type="protein sequence ID" value="KAE9170602.1"/>
    <property type="molecule type" value="Genomic_DNA"/>
</dbReference>
<keyword evidence="10" id="KW-1185">Reference proteome</keyword>
<dbReference type="Proteomes" id="UP000437068">
    <property type="component" value="Unassembled WGS sequence"/>
</dbReference>
<dbReference type="EMBL" id="QXGE01003568">
    <property type="protein sequence ID" value="KAE9274417.1"/>
    <property type="molecule type" value="Genomic_DNA"/>
</dbReference>
<evidence type="ECO:0000313" key="3">
    <source>
        <dbReference type="EMBL" id="KAE9071520.1"/>
    </source>
</evidence>
<evidence type="ECO:0000313" key="2">
    <source>
        <dbReference type="EMBL" id="KAE8971563.1"/>
    </source>
</evidence>
<dbReference type="EMBL" id="QXGA01003570">
    <property type="protein sequence ID" value="KAE9081821.1"/>
    <property type="molecule type" value="Genomic_DNA"/>
</dbReference>
<proteinExistence type="predicted"/>
<gene>
    <name evidence="8" type="ORF">PF001_g27071</name>
    <name evidence="7" type="ORF">PF002_g29131</name>
    <name evidence="6" type="ORF">PF004_g27548</name>
    <name evidence="5" type="ORF">PF005_g27498</name>
    <name evidence="4" type="ORF">PF006_g27038</name>
    <name evidence="3" type="ORF">PF007_g26523</name>
    <name evidence="1" type="ORF">PF009_g28055</name>
    <name evidence="2" type="ORF">PF011_g25990</name>
</gene>
<reference evidence="9 10" key="1">
    <citation type="submission" date="2018-08" db="EMBL/GenBank/DDBJ databases">
        <title>Genomic investigation of the strawberry pathogen Phytophthora fragariae indicates pathogenicity is determined by transcriptional variation in three key races.</title>
        <authorList>
            <person name="Adams T.M."/>
            <person name="Armitage A.D."/>
            <person name="Sobczyk M.K."/>
            <person name="Bates H.J."/>
            <person name="Dunwell J.M."/>
            <person name="Nellist C.F."/>
            <person name="Harrison R.J."/>
        </authorList>
    </citation>
    <scope>NUCLEOTIDE SEQUENCE [LARGE SCALE GENOMIC DNA]</scope>
    <source>
        <strain evidence="8 11">A4</strain>
        <strain evidence="7 12">BC-1</strain>
        <strain evidence="6 16">BC-23</strain>
        <strain evidence="5 10">NOV-27</strain>
        <strain evidence="4 13">NOV-5</strain>
        <strain evidence="3 14">NOV-71</strain>
        <strain evidence="1 9">NOV-9</strain>
        <strain evidence="2 15">SCRP245</strain>
    </source>
</reference>
<sequence length="89" mass="10140">MGDELVIQENNGLNTDDIALFEDFLHDLDAIYARTDEVFRACGAATKLRLRPMQESGEPADMLVHYVLRRNFKAERMVVVWRALSQGEG</sequence>
<dbReference type="Proteomes" id="UP000476176">
    <property type="component" value="Unassembled WGS sequence"/>
</dbReference>
<dbReference type="Proteomes" id="UP000440367">
    <property type="component" value="Unassembled WGS sequence"/>
</dbReference>
<evidence type="ECO:0000313" key="5">
    <source>
        <dbReference type="EMBL" id="KAE9170602.1"/>
    </source>
</evidence>
<evidence type="ECO:0000313" key="15">
    <source>
        <dbReference type="Proteomes" id="UP000460718"/>
    </source>
</evidence>
<dbReference type="OrthoDB" id="127684at2759"/>
<evidence type="ECO:0000313" key="4">
    <source>
        <dbReference type="EMBL" id="KAE9081821.1"/>
    </source>
</evidence>
<evidence type="ECO:0000313" key="6">
    <source>
        <dbReference type="EMBL" id="KAE9171483.1"/>
    </source>
</evidence>
<dbReference type="EMBL" id="QXFW01003316">
    <property type="protein sequence ID" value="KAE8971563.1"/>
    <property type="molecule type" value="Genomic_DNA"/>
</dbReference>
<dbReference type="Proteomes" id="UP000460718">
    <property type="component" value="Unassembled WGS sequence"/>
</dbReference>
<dbReference type="Proteomes" id="UP000441208">
    <property type="component" value="Unassembled WGS sequence"/>
</dbReference>
<evidence type="ECO:0000313" key="1">
    <source>
        <dbReference type="EMBL" id="KAE8921671.1"/>
    </source>
</evidence>
<comment type="caution">
    <text evidence="3">The sequence shown here is derived from an EMBL/GenBank/DDBJ whole genome shotgun (WGS) entry which is preliminary data.</text>
</comment>
<evidence type="ECO:0000313" key="14">
    <source>
        <dbReference type="Proteomes" id="UP000441208"/>
    </source>
</evidence>
<dbReference type="Proteomes" id="UP000440732">
    <property type="component" value="Unassembled WGS sequence"/>
</dbReference>
<evidence type="ECO:0000313" key="12">
    <source>
        <dbReference type="Proteomes" id="UP000440367"/>
    </source>
</evidence>
<dbReference type="AlphaFoldDB" id="A0A6A3Q9Q4"/>
<accession>A0A6A3Q9Q4</accession>
<protein>
    <submittedName>
        <fullName evidence="3">Uncharacterized protein</fullName>
    </submittedName>
</protein>
<evidence type="ECO:0000313" key="8">
    <source>
        <dbReference type="EMBL" id="KAE9274417.1"/>
    </source>
</evidence>
<dbReference type="EMBL" id="QXGC01004051">
    <property type="protein sequence ID" value="KAE9171483.1"/>
    <property type="molecule type" value="Genomic_DNA"/>
</dbReference>
<evidence type="ECO:0000313" key="16">
    <source>
        <dbReference type="Proteomes" id="UP000476176"/>
    </source>
</evidence>
<evidence type="ECO:0000313" key="7">
    <source>
        <dbReference type="EMBL" id="KAE9174156.1"/>
    </source>
</evidence>
<evidence type="ECO:0000313" key="9">
    <source>
        <dbReference type="Proteomes" id="UP000429523"/>
    </source>
</evidence>
<organism evidence="3 14">
    <name type="scientific">Phytophthora fragariae</name>
    <dbReference type="NCBI Taxonomy" id="53985"/>
    <lineage>
        <taxon>Eukaryota</taxon>
        <taxon>Sar</taxon>
        <taxon>Stramenopiles</taxon>
        <taxon>Oomycota</taxon>
        <taxon>Peronosporomycetes</taxon>
        <taxon>Peronosporales</taxon>
        <taxon>Peronosporaceae</taxon>
        <taxon>Phytophthora</taxon>
    </lineage>
</organism>
<dbReference type="EMBL" id="QXGD01003842">
    <property type="protein sequence ID" value="KAE9174156.1"/>
    <property type="molecule type" value="Genomic_DNA"/>
</dbReference>
<dbReference type="EMBL" id="QXFZ01003072">
    <property type="protein sequence ID" value="KAE9071520.1"/>
    <property type="molecule type" value="Genomic_DNA"/>
</dbReference>
<dbReference type="Proteomes" id="UP000433483">
    <property type="component" value="Unassembled WGS sequence"/>
</dbReference>
<evidence type="ECO:0000313" key="13">
    <source>
        <dbReference type="Proteomes" id="UP000440732"/>
    </source>
</evidence>